<protein>
    <recommendedName>
        <fullName evidence="5">Maltokinase</fullName>
        <ecNumber evidence="4">2.7.1.175</ecNumber>
    </recommendedName>
    <alternativeName>
        <fullName evidence="13">Maltose-1-phosphate synthase</fullName>
    </alternativeName>
</protein>
<comment type="caution">
    <text evidence="17">The sequence shown here is derived from an EMBL/GenBank/DDBJ whole genome shotgun (WGS) entry which is preliminary data.</text>
</comment>
<keyword evidence="18" id="KW-1185">Reference proteome</keyword>
<feature type="region of interest" description="Disordered" evidence="15">
    <location>
        <begin position="477"/>
        <end position="547"/>
    </location>
</feature>
<evidence type="ECO:0000256" key="2">
    <source>
        <dbReference type="ARBA" id="ARBA00006219"/>
    </source>
</evidence>
<dbReference type="Pfam" id="PF18085">
    <property type="entry name" value="Mak_N_cap"/>
    <property type="match status" value="1"/>
</dbReference>
<dbReference type="SUPFAM" id="SSF56112">
    <property type="entry name" value="Protein kinase-like (PK-like)"/>
    <property type="match status" value="1"/>
</dbReference>
<evidence type="ECO:0000259" key="16">
    <source>
        <dbReference type="Pfam" id="PF18085"/>
    </source>
</evidence>
<evidence type="ECO:0000256" key="12">
    <source>
        <dbReference type="ARBA" id="ARBA00023277"/>
    </source>
</evidence>
<dbReference type="Gene3D" id="3.90.1200.10">
    <property type="match status" value="1"/>
</dbReference>
<evidence type="ECO:0000256" key="11">
    <source>
        <dbReference type="ARBA" id="ARBA00023056"/>
    </source>
</evidence>
<keyword evidence="9" id="KW-0418">Kinase</keyword>
<comment type="subunit">
    <text evidence="3">Monomer.</text>
</comment>
<dbReference type="RefSeq" id="WP_387894568.1">
    <property type="nucleotide sequence ID" value="NZ_JBIAPK010000002.1"/>
</dbReference>
<evidence type="ECO:0000256" key="5">
    <source>
        <dbReference type="ARBA" id="ARBA00013882"/>
    </source>
</evidence>
<name>A0ABW6RAN7_9ACTN</name>
<evidence type="ECO:0000256" key="14">
    <source>
        <dbReference type="ARBA" id="ARBA00049067"/>
    </source>
</evidence>
<evidence type="ECO:0000256" key="10">
    <source>
        <dbReference type="ARBA" id="ARBA00022840"/>
    </source>
</evidence>
<comment type="pathway">
    <text evidence="1">Glycan biosynthesis; glycogen biosynthesis.</text>
</comment>
<evidence type="ECO:0000256" key="9">
    <source>
        <dbReference type="ARBA" id="ARBA00022777"/>
    </source>
</evidence>
<keyword evidence="12" id="KW-0119">Carbohydrate metabolism</keyword>
<dbReference type="EMBL" id="JBIAPK010000002">
    <property type="protein sequence ID" value="MFF3338572.1"/>
    <property type="molecule type" value="Genomic_DNA"/>
</dbReference>
<organism evidence="17 18">
    <name type="scientific">Streptomyces flavidovirens</name>
    <dbReference type="NCBI Taxonomy" id="67298"/>
    <lineage>
        <taxon>Bacteria</taxon>
        <taxon>Bacillati</taxon>
        <taxon>Actinomycetota</taxon>
        <taxon>Actinomycetes</taxon>
        <taxon>Kitasatosporales</taxon>
        <taxon>Streptomycetaceae</taxon>
        <taxon>Streptomyces</taxon>
    </lineage>
</organism>
<comment type="catalytic activity">
    <reaction evidence="14">
        <text>D-maltose + ATP = alpha-maltose 1-phosphate + ADP + H(+)</text>
        <dbReference type="Rhea" id="RHEA:31915"/>
        <dbReference type="ChEBI" id="CHEBI:15378"/>
        <dbReference type="ChEBI" id="CHEBI:17306"/>
        <dbReference type="ChEBI" id="CHEBI:30616"/>
        <dbReference type="ChEBI" id="CHEBI:63576"/>
        <dbReference type="ChEBI" id="CHEBI:456216"/>
        <dbReference type="EC" id="2.7.1.175"/>
    </reaction>
</comment>
<sequence>MSEAASTRSTAARRATPPAPPPALLPSLAPLLYEWLPRQRWFAGKGRPVTGFSLVAATELLPSSGGVTGAPGLLHLLVSVQQPAAATHGPPAPPVADCYQLLLGVRSALPPRLAPTLVGHVQEGPLEGLTVYDALLDPRLAGLLLERLRNTGAPGALRFERDPSVVIPPGLTPRPLGAEQSNSSLVYGDSFILKVFRRVSPGSNPDLELPLALARKGCERVPAPVAWYEADNADDPYEPYTLGVLQPFLRGSEDGWQRALRALAVGNDFTADAQALGRATAEVHTALAGALPTVMLRKQQTEALAAAMTERLDAAAQAVPALVPYVPALRTAFDAFAARGRAGRAWPAQRVHGDLHLGQALRVPGGEWSVIDFEGEPSRPLAERRRPQPVVRDVAGMLRSFDYAARSHQPWDADWATRCREAFCDGYAKASGTDPRDEPELLRAYETDKAVYEVLYEARHRPDWLPVPLAAIHRLASSSPGARAPGHRRDTTAHRTTGPLPGTPRHSAPTRPPGTPSHSGPAPSSDTAAHRASDPPPDTDHTPGPTP</sequence>
<evidence type="ECO:0000256" key="1">
    <source>
        <dbReference type="ARBA" id="ARBA00004964"/>
    </source>
</evidence>
<evidence type="ECO:0000256" key="7">
    <source>
        <dbReference type="ARBA" id="ARBA00022679"/>
    </source>
</evidence>
<keyword evidence="8" id="KW-0547">Nucleotide-binding</keyword>
<proteinExistence type="inferred from homology"/>
<evidence type="ECO:0000256" key="4">
    <source>
        <dbReference type="ARBA" id="ARBA00011962"/>
    </source>
</evidence>
<keyword evidence="11" id="KW-0320">Glycogen biosynthesis</keyword>
<dbReference type="InterPro" id="IPR040999">
    <property type="entry name" value="Mak_N_cap"/>
</dbReference>
<evidence type="ECO:0000313" key="18">
    <source>
        <dbReference type="Proteomes" id="UP001601976"/>
    </source>
</evidence>
<feature type="region of interest" description="Disordered" evidence="15">
    <location>
        <begin position="1"/>
        <end position="22"/>
    </location>
</feature>
<feature type="compositionally biased region" description="Low complexity" evidence="15">
    <location>
        <begin position="1"/>
        <end position="16"/>
    </location>
</feature>
<evidence type="ECO:0000256" key="15">
    <source>
        <dbReference type="SAM" id="MobiDB-lite"/>
    </source>
</evidence>
<evidence type="ECO:0000256" key="3">
    <source>
        <dbReference type="ARBA" id="ARBA00011245"/>
    </source>
</evidence>
<evidence type="ECO:0000313" key="17">
    <source>
        <dbReference type="EMBL" id="MFF3338572.1"/>
    </source>
</evidence>
<accession>A0ABW6RAN7</accession>
<feature type="compositionally biased region" description="Polar residues" evidence="15">
    <location>
        <begin position="516"/>
        <end position="527"/>
    </location>
</feature>
<dbReference type="EC" id="2.7.1.175" evidence="4"/>
<feature type="compositionally biased region" description="Basic and acidic residues" evidence="15">
    <location>
        <begin position="528"/>
        <end position="541"/>
    </location>
</feature>
<reference evidence="17 18" key="1">
    <citation type="submission" date="2024-10" db="EMBL/GenBank/DDBJ databases">
        <title>The Natural Products Discovery Center: Release of the First 8490 Sequenced Strains for Exploring Actinobacteria Biosynthetic Diversity.</title>
        <authorList>
            <person name="Kalkreuter E."/>
            <person name="Kautsar S.A."/>
            <person name="Yang D."/>
            <person name="Bader C.D."/>
            <person name="Teijaro C.N."/>
            <person name="Fluegel L."/>
            <person name="Davis C.M."/>
            <person name="Simpson J.R."/>
            <person name="Lauterbach L."/>
            <person name="Steele A.D."/>
            <person name="Gui C."/>
            <person name="Meng S."/>
            <person name="Li G."/>
            <person name="Viehrig K."/>
            <person name="Ye F."/>
            <person name="Su P."/>
            <person name="Kiefer A.F."/>
            <person name="Nichols A."/>
            <person name="Cepeda A.J."/>
            <person name="Yan W."/>
            <person name="Fan B."/>
            <person name="Jiang Y."/>
            <person name="Adhikari A."/>
            <person name="Zheng C.-J."/>
            <person name="Schuster L."/>
            <person name="Cowan T.M."/>
            <person name="Smanski M.J."/>
            <person name="Chevrette M.G."/>
            <person name="De Carvalho L.P.S."/>
            <person name="Shen B."/>
        </authorList>
    </citation>
    <scope>NUCLEOTIDE SEQUENCE [LARGE SCALE GENOMIC DNA]</scope>
    <source>
        <strain evidence="17 18">NPDC003029</strain>
    </source>
</reference>
<feature type="domain" description="Maltokinase N-terminal cap" evidence="16">
    <location>
        <begin position="35"/>
        <end position="137"/>
    </location>
</feature>
<keyword evidence="10" id="KW-0067">ATP-binding</keyword>
<dbReference type="Proteomes" id="UP001601976">
    <property type="component" value="Unassembled WGS sequence"/>
</dbReference>
<evidence type="ECO:0000256" key="8">
    <source>
        <dbReference type="ARBA" id="ARBA00022741"/>
    </source>
</evidence>
<evidence type="ECO:0000256" key="13">
    <source>
        <dbReference type="ARBA" id="ARBA00031251"/>
    </source>
</evidence>
<keyword evidence="6" id="KW-0321">Glycogen metabolism</keyword>
<evidence type="ECO:0000256" key="6">
    <source>
        <dbReference type="ARBA" id="ARBA00022600"/>
    </source>
</evidence>
<keyword evidence="7" id="KW-0808">Transferase</keyword>
<dbReference type="InterPro" id="IPR011009">
    <property type="entry name" value="Kinase-like_dom_sf"/>
</dbReference>
<comment type="similarity">
    <text evidence="2">Belongs to the aminoglycoside phosphotransferase family.</text>
</comment>
<gene>
    <name evidence="17" type="ORF">ACFYWW_07515</name>
</gene>